<evidence type="ECO:0000256" key="3">
    <source>
        <dbReference type="ARBA" id="ARBA00006906"/>
    </source>
</evidence>
<keyword evidence="10" id="KW-1185">Reference proteome</keyword>
<dbReference type="CDD" id="cd00452">
    <property type="entry name" value="KDPG_aldolase"/>
    <property type="match status" value="1"/>
</dbReference>
<evidence type="ECO:0000256" key="2">
    <source>
        <dbReference type="ARBA" id="ARBA00004736"/>
    </source>
</evidence>
<comment type="subunit">
    <text evidence="4">Homotrimer.</text>
</comment>
<evidence type="ECO:0000256" key="6">
    <source>
        <dbReference type="ARBA" id="ARBA00023239"/>
    </source>
</evidence>
<dbReference type="PROSITE" id="PS00160">
    <property type="entry name" value="ALDOLASE_KDPG_KHG_2"/>
    <property type="match status" value="1"/>
</dbReference>
<keyword evidence="7" id="KW-0704">Schiff base</keyword>
<dbReference type="EMBL" id="FYEK01000078">
    <property type="protein sequence ID" value="SNB76320.1"/>
    <property type="molecule type" value="Genomic_DNA"/>
</dbReference>
<dbReference type="PANTHER" id="PTHR30246:SF1">
    <property type="entry name" value="2-DEHYDRO-3-DEOXY-6-PHOSPHOGALACTONATE ALDOLASE-RELATED"/>
    <property type="match status" value="1"/>
</dbReference>
<name>A0A212RUE3_9CHLR</name>
<evidence type="ECO:0000256" key="5">
    <source>
        <dbReference type="ARBA" id="ARBA00013063"/>
    </source>
</evidence>
<evidence type="ECO:0000256" key="4">
    <source>
        <dbReference type="ARBA" id="ARBA00011233"/>
    </source>
</evidence>
<protein>
    <recommendedName>
        <fullName evidence="5">2-dehydro-3-deoxy-phosphogluconate aldolase</fullName>
        <ecNumber evidence="5">4.1.2.14</ecNumber>
    </recommendedName>
</protein>
<dbReference type="InterPro" id="IPR013785">
    <property type="entry name" value="Aldolase_TIM"/>
</dbReference>
<dbReference type="RefSeq" id="WP_088572529.1">
    <property type="nucleotide sequence ID" value="NZ_FYEK01000078.1"/>
</dbReference>
<dbReference type="Pfam" id="PF01081">
    <property type="entry name" value="Aldolase"/>
    <property type="match status" value="1"/>
</dbReference>
<proteinExistence type="inferred from homology"/>
<dbReference type="NCBIfam" id="TIGR01182">
    <property type="entry name" value="eda"/>
    <property type="match status" value="1"/>
</dbReference>
<dbReference type="InterPro" id="IPR031337">
    <property type="entry name" value="KDPG/KHG_AS_1"/>
</dbReference>
<reference evidence="10" key="1">
    <citation type="submission" date="2017-06" db="EMBL/GenBank/DDBJ databases">
        <authorList>
            <person name="Varghese N."/>
            <person name="Submissions S."/>
        </authorList>
    </citation>
    <scope>NUCLEOTIDE SEQUENCE [LARGE SCALE GENOMIC DNA]</scope>
    <source>
        <strain evidence="10">JAD2</strain>
    </source>
</reference>
<evidence type="ECO:0000313" key="9">
    <source>
        <dbReference type="EMBL" id="SNB76320.1"/>
    </source>
</evidence>
<evidence type="ECO:0000256" key="1">
    <source>
        <dbReference type="ARBA" id="ARBA00000654"/>
    </source>
</evidence>
<accession>A0A212RUE3</accession>
<evidence type="ECO:0000256" key="7">
    <source>
        <dbReference type="ARBA" id="ARBA00023270"/>
    </source>
</evidence>
<comment type="pathway">
    <text evidence="2">Carbohydrate acid metabolism; 2-dehydro-3-deoxy-D-gluconate degradation; D-glyceraldehyde 3-phosphate and pyruvate from 2-dehydro-3-deoxy-D-gluconate: step 2/2.</text>
</comment>
<dbReference type="PANTHER" id="PTHR30246">
    <property type="entry name" value="2-KETO-3-DEOXY-6-PHOSPHOGLUCONATE ALDOLASE"/>
    <property type="match status" value="1"/>
</dbReference>
<keyword evidence="6" id="KW-0456">Lyase</keyword>
<gene>
    <name evidence="9" type="ORF">SAMN02746019_00028540</name>
</gene>
<dbReference type="SUPFAM" id="SSF51569">
    <property type="entry name" value="Aldolase"/>
    <property type="match status" value="1"/>
</dbReference>
<dbReference type="Proteomes" id="UP000197025">
    <property type="component" value="Unassembled WGS sequence"/>
</dbReference>
<dbReference type="GO" id="GO:0008675">
    <property type="term" value="F:2-dehydro-3-deoxy-phosphogluconate aldolase activity"/>
    <property type="evidence" value="ECO:0007669"/>
    <property type="project" value="UniProtKB-EC"/>
</dbReference>
<dbReference type="PROSITE" id="PS00159">
    <property type="entry name" value="ALDOLASE_KDPG_KHG_1"/>
    <property type="match status" value="1"/>
</dbReference>
<evidence type="ECO:0000313" key="10">
    <source>
        <dbReference type="Proteomes" id="UP000197025"/>
    </source>
</evidence>
<dbReference type="FunCoup" id="A0A212RUE3">
    <property type="interactions" value="164"/>
</dbReference>
<dbReference type="InterPro" id="IPR000887">
    <property type="entry name" value="Aldlse_KDPG_KHG"/>
</dbReference>
<comment type="catalytic activity">
    <reaction evidence="1">
        <text>2-dehydro-3-deoxy-6-phospho-D-gluconate = D-glyceraldehyde 3-phosphate + pyruvate</text>
        <dbReference type="Rhea" id="RHEA:17089"/>
        <dbReference type="ChEBI" id="CHEBI:15361"/>
        <dbReference type="ChEBI" id="CHEBI:57569"/>
        <dbReference type="ChEBI" id="CHEBI:59776"/>
        <dbReference type="EC" id="4.1.2.14"/>
    </reaction>
</comment>
<sequence>MNGEAVTERSGGILEAMAQVRVIPVATLESEAEARILADALQEAGIPLLEVTFRTAVASEVIRYLRRADPLLRIGAGTILSPEQAEQAVAAGAEFLVSPGWEPELGRWCRERRILLIPGVATPSEVMAAWRQGWEVLKFFPAEAMGGVRTLEALAPVFPQIRFIPTGGIQARNLQDYLRLPNVLACAGTWLADRRLIREGQKEELIRRAREARALAGEMARVP</sequence>
<dbReference type="AlphaFoldDB" id="A0A212RUE3"/>
<organism evidence="9 10">
    <name type="scientific">Thermoflexus hugenholtzii JAD2</name>
    <dbReference type="NCBI Taxonomy" id="877466"/>
    <lineage>
        <taxon>Bacteria</taxon>
        <taxon>Bacillati</taxon>
        <taxon>Chloroflexota</taxon>
        <taxon>Thermoflexia</taxon>
        <taxon>Thermoflexales</taxon>
        <taxon>Thermoflexaceae</taxon>
        <taxon>Thermoflexus</taxon>
    </lineage>
</organism>
<dbReference type="InParanoid" id="A0A212RUE3"/>
<dbReference type="Gene3D" id="3.20.20.70">
    <property type="entry name" value="Aldolase class I"/>
    <property type="match status" value="1"/>
</dbReference>
<dbReference type="InterPro" id="IPR031338">
    <property type="entry name" value="KDPG/KHG_AS_2"/>
</dbReference>
<dbReference type="OrthoDB" id="9802667at2"/>
<comment type="similarity">
    <text evidence="3">Belongs to the KHG/KDPG aldolase family.</text>
</comment>
<keyword evidence="8" id="KW-0119">Carbohydrate metabolism</keyword>
<evidence type="ECO:0000256" key="8">
    <source>
        <dbReference type="ARBA" id="ARBA00023277"/>
    </source>
</evidence>
<dbReference type="EC" id="4.1.2.14" evidence="5"/>